<dbReference type="InterPro" id="IPR038987">
    <property type="entry name" value="MoeA-like"/>
</dbReference>
<dbReference type="EC" id="2.10.1.1" evidence="6"/>
<dbReference type="PROSITE" id="PS01079">
    <property type="entry name" value="MOCF_BIOSYNTHESIS_2"/>
    <property type="match status" value="1"/>
</dbReference>
<keyword evidence="4 6" id="KW-0501">Molybdenum cofactor biosynthesis</keyword>
<evidence type="ECO:0000256" key="2">
    <source>
        <dbReference type="ARBA" id="ARBA00005046"/>
    </source>
</evidence>
<evidence type="ECO:0000256" key="6">
    <source>
        <dbReference type="RuleBase" id="RU365090"/>
    </source>
</evidence>
<dbReference type="CDD" id="cd00887">
    <property type="entry name" value="MoeA"/>
    <property type="match status" value="1"/>
</dbReference>
<keyword evidence="6" id="KW-0479">Metal-binding</keyword>
<keyword evidence="6" id="KW-0500">Molybdenum</keyword>
<feature type="domain" description="MoaB/Mog" evidence="7">
    <location>
        <begin position="176"/>
        <end position="314"/>
    </location>
</feature>
<dbReference type="SUPFAM" id="SSF63882">
    <property type="entry name" value="MoeA N-terminal region -like"/>
    <property type="match status" value="1"/>
</dbReference>
<proteinExistence type="inferred from homology"/>
<dbReference type="Pfam" id="PF00994">
    <property type="entry name" value="MoCF_biosynth"/>
    <property type="match status" value="1"/>
</dbReference>
<dbReference type="PANTHER" id="PTHR10192">
    <property type="entry name" value="MOLYBDOPTERIN BIOSYNTHESIS PROTEIN"/>
    <property type="match status" value="1"/>
</dbReference>
<dbReference type="SUPFAM" id="SSF53218">
    <property type="entry name" value="Molybdenum cofactor biosynthesis proteins"/>
    <property type="match status" value="1"/>
</dbReference>
<sequence length="395" mass="43273">MISVEEALQLVRAQIRDYGTEEVELLQSTGHILAQDIVADRAYPPFNRVTMDGIAINSKAFSAGRRSFKIEGVQAAGQPQQTLVDTDNCLEVMTGAMLPLGTDVVIPYEQCEIVDGVATVNIEEVSTLQNVHLEGTDSKQGDILVQSGHKITPAIVGLIAASGLSKILVKRLPKVAVCATGDELVEVDEQPLPHQIRQSNSYMLIAALHAEGIHAQRYHLRDDPQVMLEELTTITNYYDVVLLSGAVSKGKFDHLPNVLNRLKMEAIFHGIAQRPGKPFLFGKLPNEVLIFGFPGNPASTFVCYQLYFKAWLYQSLGISLPVMKAFLSRPFSFKPNLTLHALVTITYNEGKLIATPIETSTSGDMVNLALAQGILSLPADRNEFTTDEAFDLQVV</sequence>
<evidence type="ECO:0000256" key="5">
    <source>
        <dbReference type="ARBA" id="ARBA00047317"/>
    </source>
</evidence>
<dbReference type="SUPFAM" id="SSF63867">
    <property type="entry name" value="MoeA C-terminal domain-like"/>
    <property type="match status" value="1"/>
</dbReference>
<evidence type="ECO:0000256" key="4">
    <source>
        <dbReference type="ARBA" id="ARBA00023150"/>
    </source>
</evidence>
<dbReference type="InterPro" id="IPR001453">
    <property type="entry name" value="MoaB/Mog_dom"/>
</dbReference>
<evidence type="ECO:0000313" key="8">
    <source>
        <dbReference type="EMBL" id="WCT14024.1"/>
    </source>
</evidence>
<comment type="similarity">
    <text evidence="3 6">Belongs to the MoeA family.</text>
</comment>
<dbReference type="InterPro" id="IPR005110">
    <property type="entry name" value="MoeA_linker/N"/>
</dbReference>
<comment type="pathway">
    <text evidence="2 6">Cofactor biosynthesis; molybdopterin biosynthesis.</text>
</comment>
<dbReference type="Gene3D" id="3.90.105.10">
    <property type="entry name" value="Molybdopterin biosynthesis moea protein, domain 2"/>
    <property type="match status" value="1"/>
</dbReference>
<keyword evidence="6" id="KW-0808">Transferase</keyword>
<name>A0ABY7TBY2_9SPHI</name>
<dbReference type="Proteomes" id="UP001216139">
    <property type="component" value="Chromosome"/>
</dbReference>
<keyword evidence="9" id="KW-1185">Reference proteome</keyword>
<keyword evidence="6" id="KW-0460">Magnesium</keyword>
<accession>A0ABY7TBY2</accession>
<dbReference type="InterPro" id="IPR008284">
    <property type="entry name" value="MoCF_biosynth_CS"/>
</dbReference>
<dbReference type="PANTHER" id="PTHR10192:SF5">
    <property type="entry name" value="GEPHYRIN"/>
    <property type="match status" value="1"/>
</dbReference>
<dbReference type="RefSeq" id="WP_273632327.1">
    <property type="nucleotide sequence ID" value="NZ_CP117167.1"/>
</dbReference>
<dbReference type="InterPro" id="IPR036425">
    <property type="entry name" value="MoaB/Mog-like_dom_sf"/>
</dbReference>
<dbReference type="Gene3D" id="3.40.980.10">
    <property type="entry name" value="MoaB/Mog-like domain"/>
    <property type="match status" value="1"/>
</dbReference>
<dbReference type="EMBL" id="CP117167">
    <property type="protein sequence ID" value="WCT14024.1"/>
    <property type="molecule type" value="Genomic_DNA"/>
</dbReference>
<dbReference type="Gene3D" id="2.40.340.10">
    <property type="entry name" value="MoeA, C-terminal, domain IV"/>
    <property type="match status" value="1"/>
</dbReference>
<comment type="catalytic activity">
    <reaction evidence="5">
        <text>adenylyl-molybdopterin + molybdate = Mo-molybdopterin + AMP + H(+)</text>
        <dbReference type="Rhea" id="RHEA:35047"/>
        <dbReference type="ChEBI" id="CHEBI:15378"/>
        <dbReference type="ChEBI" id="CHEBI:36264"/>
        <dbReference type="ChEBI" id="CHEBI:62727"/>
        <dbReference type="ChEBI" id="CHEBI:71302"/>
        <dbReference type="ChEBI" id="CHEBI:456215"/>
        <dbReference type="EC" id="2.10.1.1"/>
    </reaction>
</comment>
<evidence type="ECO:0000259" key="7">
    <source>
        <dbReference type="SMART" id="SM00852"/>
    </source>
</evidence>
<gene>
    <name evidence="8" type="ORF">PQO05_08765</name>
</gene>
<protein>
    <recommendedName>
        <fullName evidence="6">Molybdopterin molybdenumtransferase</fullName>
        <ecNumber evidence="6">2.10.1.1</ecNumber>
    </recommendedName>
</protein>
<dbReference type="InterPro" id="IPR036688">
    <property type="entry name" value="MoeA_C_domain_IV_sf"/>
</dbReference>
<reference evidence="8 9" key="1">
    <citation type="submission" date="2023-02" db="EMBL/GenBank/DDBJ databases">
        <title>Genome sequence of Mucilaginibacter jinjuensis strain KACC 16571.</title>
        <authorList>
            <person name="Kim S."/>
            <person name="Heo J."/>
            <person name="Kwon S.-W."/>
        </authorList>
    </citation>
    <scope>NUCLEOTIDE SEQUENCE [LARGE SCALE GENOMIC DNA]</scope>
    <source>
        <strain evidence="8 9">KACC 16571</strain>
    </source>
</reference>
<organism evidence="8 9">
    <name type="scientific">Mucilaginibacter jinjuensis</name>
    <dbReference type="NCBI Taxonomy" id="1176721"/>
    <lineage>
        <taxon>Bacteria</taxon>
        <taxon>Pseudomonadati</taxon>
        <taxon>Bacteroidota</taxon>
        <taxon>Sphingobacteriia</taxon>
        <taxon>Sphingobacteriales</taxon>
        <taxon>Sphingobacteriaceae</taxon>
        <taxon>Mucilaginibacter</taxon>
    </lineage>
</organism>
<dbReference type="Pfam" id="PF03453">
    <property type="entry name" value="MoeA_N"/>
    <property type="match status" value="1"/>
</dbReference>
<comment type="cofactor">
    <cofactor evidence="6">
        <name>Mg(2+)</name>
        <dbReference type="ChEBI" id="CHEBI:18420"/>
    </cofactor>
</comment>
<dbReference type="NCBIfam" id="TIGR00177">
    <property type="entry name" value="molyb_syn"/>
    <property type="match status" value="1"/>
</dbReference>
<dbReference type="Gene3D" id="2.170.190.11">
    <property type="entry name" value="Molybdopterin biosynthesis moea protein, domain 3"/>
    <property type="match status" value="1"/>
</dbReference>
<evidence type="ECO:0000313" key="9">
    <source>
        <dbReference type="Proteomes" id="UP001216139"/>
    </source>
</evidence>
<dbReference type="SMART" id="SM00852">
    <property type="entry name" value="MoCF_biosynth"/>
    <property type="match status" value="1"/>
</dbReference>
<comment type="function">
    <text evidence="1 6">Catalyzes the insertion of molybdate into adenylated molybdopterin with the concomitant release of AMP.</text>
</comment>
<evidence type="ECO:0000256" key="3">
    <source>
        <dbReference type="ARBA" id="ARBA00010763"/>
    </source>
</evidence>
<evidence type="ECO:0000256" key="1">
    <source>
        <dbReference type="ARBA" id="ARBA00002901"/>
    </source>
</evidence>
<dbReference type="InterPro" id="IPR036135">
    <property type="entry name" value="MoeA_linker/N_sf"/>
</dbReference>